<reference evidence="2" key="1">
    <citation type="submission" date="2025-08" db="UniProtKB">
        <authorList>
            <consortium name="RefSeq"/>
        </authorList>
    </citation>
    <scope>IDENTIFICATION</scope>
</reference>
<evidence type="ECO:0000313" key="1">
    <source>
        <dbReference type="Proteomes" id="UP001732720"/>
    </source>
</evidence>
<organism evidence="1 2">
    <name type="scientific">Castor canadensis</name>
    <name type="common">American beaver</name>
    <dbReference type="NCBI Taxonomy" id="51338"/>
    <lineage>
        <taxon>Eukaryota</taxon>
        <taxon>Metazoa</taxon>
        <taxon>Chordata</taxon>
        <taxon>Craniata</taxon>
        <taxon>Vertebrata</taxon>
        <taxon>Euteleostomi</taxon>
        <taxon>Mammalia</taxon>
        <taxon>Eutheria</taxon>
        <taxon>Euarchontoglires</taxon>
        <taxon>Glires</taxon>
        <taxon>Rodentia</taxon>
        <taxon>Castorimorpha</taxon>
        <taxon>Castoridae</taxon>
        <taxon>Castor</taxon>
    </lineage>
</organism>
<protein>
    <submittedName>
        <fullName evidence="2">Granzyme B-like isoform X2</fullName>
    </submittedName>
</protein>
<proteinExistence type="predicted"/>
<dbReference type="Proteomes" id="UP001732720">
    <property type="component" value="Chromosome 3"/>
</dbReference>
<accession>A0AC58M0Q5</accession>
<gene>
    <name evidence="2" type="primary">LOC141421228</name>
</gene>
<sequence length="288" mass="32460">MMTHHKTKGKLWSLSPLPFLPQWVLKESKNKAPEDLSSFPGKMQLLLLLLAFFLPPMAKAGEIIGGHKAKPHSRPYMAYLWNLDNDSGRLCGGFLIQEDFVMTAAHCLRRSINVTLGAHNIKEQEKTQEVIPVKRAIPHPDFNHQRLTNDIMLLQLERKVKLTPAVQLLSLPRGNSQIKPGTVCSVAGWGWMTPTGKPSDELREVQLKVMEDQECKTRFSNYNSPSQMCVGDPNIRRASFRGDSGGPLVCNKVAQGIVSYGRNDGRAPRVFTKVSHFLKWIKNTMNHR</sequence>
<keyword evidence="1" id="KW-1185">Reference proteome</keyword>
<evidence type="ECO:0000313" key="2">
    <source>
        <dbReference type="RefSeq" id="XP_073922999.1"/>
    </source>
</evidence>
<name>A0AC58M0Q5_CASCN</name>
<dbReference type="RefSeq" id="XP_073922999.1">
    <property type="nucleotide sequence ID" value="XM_074066898.1"/>
</dbReference>